<dbReference type="AlphaFoldDB" id="A0AAD3ZZX0"/>
<comment type="caution">
    <text evidence="11">The sequence shown here is derived from an EMBL/GenBank/DDBJ whole genome shotgun (WGS) entry which is preliminary data.</text>
</comment>
<evidence type="ECO:0000256" key="4">
    <source>
        <dbReference type="ARBA" id="ARBA00022679"/>
    </source>
</evidence>
<keyword evidence="5" id="KW-0547">Nucleotide-binding</keyword>
<feature type="transmembrane region" description="Helical" evidence="9">
    <location>
        <begin position="12"/>
        <end position="30"/>
    </location>
</feature>
<dbReference type="InterPro" id="IPR050482">
    <property type="entry name" value="Sensor_HK_TwoCompSys"/>
</dbReference>
<dbReference type="GO" id="GO:0005524">
    <property type="term" value="F:ATP binding"/>
    <property type="evidence" value="ECO:0007669"/>
    <property type="project" value="UniProtKB-KW"/>
</dbReference>
<name>A0AAD3ZZX0_MICMQ</name>
<evidence type="ECO:0000256" key="3">
    <source>
        <dbReference type="ARBA" id="ARBA00022553"/>
    </source>
</evidence>
<dbReference type="EMBL" id="WAAQ01000001">
    <property type="protein sequence ID" value="KAB1887450.1"/>
    <property type="molecule type" value="Genomic_DNA"/>
</dbReference>
<sequence length="385" mass="40918">MSAPRPPRIPAPVGDVIAVVVVVLFAVSPFPDDAFRASGWMLVTALVPAAAMPFRRRLPLVVLTLSLLCATVLALTGVMSPSALIATAISAYAVVDRRGRLVGIIAVSAATVLVFFVSAIPLGGDLLDARALQFVFIIALAGALGDAARSRREFVRAMTERAERAEQGRDTEARRRVAEERVRIARDLHDVVAHQISVISLNAGVASSALEVRPERAREALTTIRRSSRTVLADIGGLMALLRSDDPDDVRDLRPQVGLAGLNGLVRQFREAGLDVDLDDDLDRPALSPASDHVAYLVVLEGLTNAHKHGADGSARVRLRVEDDALRLVVVNQTAAQPGSVSDAGGHGLRGLRERVVAVRGDVQDGTADGAFRLDVRIPLDGGAR</sequence>
<evidence type="ECO:0000256" key="5">
    <source>
        <dbReference type="ARBA" id="ARBA00022741"/>
    </source>
</evidence>
<dbReference type="GO" id="GO:0016020">
    <property type="term" value="C:membrane"/>
    <property type="evidence" value="ECO:0007669"/>
    <property type="project" value="InterPro"/>
</dbReference>
<dbReference type="InterPro" id="IPR036890">
    <property type="entry name" value="HATPase_C_sf"/>
</dbReference>
<evidence type="ECO:0000256" key="2">
    <source>
        <dbReference type="ARBA" id="ARBA00012438"/>
    </source>
</evidence>
<dbReference type="EC" id="2.7.13.3" evidence="2"/>
<evidence type="ECO:0000256" key="8">
    <source>
        <dbReference type="ARBA" id="ARBA00023012"/>
    </source>
</evidence>
<keyword evidence="7" id="KW-0067">ATP-binding</keyword>
<dbReference type="Gene3D" id="3.30.565.10">
    <property type="entry name" value="Histidine kinase-like ATPase, C-terminal domain"/>
    <property type="match status" value="1"/>
</dbReference>
<dbReference type="RefSeq" id="WP_151486403.1">
    <property type="nucleotide sequence ID" value="NZ_BAAAIN010000002.1"/>
</dbReference>
<keyword evidence="8" id="KW-0902">Two-component regulatory system</keyword>
<keyword evidence="9" id="KW-0472">Membrane</keyword>
<dbReference type="GO" id="GO:0000155">
    <property type="term" value="F:phosphorelay sensor kinase activity"/>
    <property type="evidence" value="ECO:0007669"/>
    <property type="project" value="InterPro"/>
</dbReference>
<keyword evidence="6 11" id="KW-0418">Kinase</keyword>
<evidence type="ECO:0000259" key="10">
    <source>
        <dbReference type="Pfam" id="PF07730"/>
    </source>
</evidence>
<protein>
    <recommendedName>
        <fullName evidence="2">histidine kinase</fullName>
        <ecNumber evidence="2">2.7.13.3</ecNumber>
    </recommendedName>
</protein>
<feature type="transmembrane region" description="Helical" evidence="9">
    <location>
        <begin position="101"/>
        <end position="123"/>
    </location>
</feature>
<keyword evidence="4" id="KW-0808">Transferase</keyword>
<dbReference type="Pfam" id="PF07730">
    <property type="entry name" value="HisKA_3"/>
    <property type="match status" value="1"/>
</dbReference>
<feature type="domain" description="Signal transduction histidine kinase subgroup 3 dimerisation and phosphoacceptor" evidence="10">
    <location>
        <begin position="180"/>
        <end position="245"/>
    </location>
</feature>
<keyword evidence="9" id="KW-0812">Transmembrane</keyword>
<evidence type="ECO:0000313" key="11">
    <source>
        <dbReference type="EMBL" id="KAB1887450.1"/>
    </source>
</evidence>
<dbReference type="InterPro" id="IPR011712">
    <property type="entry name" value="Sig_transdc_His_kin_sub3_dim/P"/>
</dbReference>
<dbReference type="PANTHER" id="PTHR24421">
    <property type="entry name" value="NITRATE/NITRITE SENSOR PROTEIN NARX-RELATED"/>
    <property type="match status" value="1"/>
</dbReference>
<gene>
    <name evidence="11" type="ORF">F6W70_08685</name>
</gene>
<feature type="transmembrane region" description="Helical" evidence="9">
    <location>
        <begin position="60"/>
        <end position="89"/>
    </location>
</feature>
<evidence type="ECO:0000313" key="12">
    <source>
        <dbReference type="Proteomes" id="UP000436027"/>
    </source>
</evidence>
<organism evidence="11 12">
    <name type="scientific">Microbacterium maritypicum</name>
    <name type="common">Microbacterium liquefaciens</name>
    <dbReference type="NCBI Taxonomy" id="33918"/>
    <lineage>
        <taxon>Bacteria</taxon>
        <taxon>Bacillati</taxon>
        <taxon>Actinomycetota</taxon>
        <taxon>Actinomycetes</taxon>
        <taxon>Micrococcales</taxon>
        <taxon>Microbacteriaceae</taxon>
        <taxon>Microbacterium</taxon>
    </lineage>
</organism>
<keyword evidence="3" id="KW-0597">Phosphoprotein</keyword>
<dbReference type="PANTHER" id="PTHR24421:SF10">
    <property type="entry name" value="NITRATE_NITRITE SENSOR PROTEIN NARQ"/>
    <property type="match status" value="1"/>
</dbReference>
<comment type="catalytic activity">
    <reaction evidence="1">
        <text>ATP + protein L-histidine = ADP + protein N-phospho-L-histidine.</text>
        <dbReference type="EC" id="2.7.13.3"/>
    </reaction>
</comment>
<evidence type="ECO:0000256" key="7">
    <source>
        <dbReference type="ARBA" id="ARBA00022840"/>
    </source>
</evidence>
<evidence type="ECO:0000256" key="1">
    <source>
        <dbReference type="ARBA" id="ARBA00000085"/>
    </source>
</evidence>
<keyword evidence="9" id="KW-1133">Transmembrane helix</keyword>
<proteinExistence type="predicted"/>
<dbReference type="CDD" id="cd16917">
    <property type="entry name" value="HATPase_UhpB-NarQ-NarX-like"/>
    <property type="match status" value="1"/>
</dbReference>
<accession>A0AAD3ZZX0</accession>
<evidence type="ECO:0000256" key="6">
    <source>
        <dbReference type="ARBA" id="ARBA00022777"/>
    </source>
</evidence>
<dbReference type="SUPFAM" id="SSF55874">
    <property type="entry name" value="ATPase domain of HSP90 chaperone/DNA topoisomerase II/histidine kinase"/>
    <property type="match status" value="1"/>
</dbReference>
<dbReference type="Proteomes" id="UP000436027">
    <property type="component" value="Unassembled WGS sequence"/>
</dbReference>
<dbReference type="GO" id="GO:0046983">
    <property type="term" value="F:protein dimerization activity"/>
    <property type="evidence" value="ECO:0007669"/>
    <property type="project" value="InterPro"/>
</dbReference>
<dbReference type="Gene3D" id="1.20.5.1930">
    <property type="match status" value="1"/>
</dbReference>
<reference evidence="11 12" key="1">
    <citation type="submission" date="2019-09" db="EMBL/GenBank/DDBJ databases">
        <title>Whole genome sequencing of Microbacterium maritypicum.</title>
        <authorList>
            <person name="Lenchi N."/>
        </authorList>
    </citation>
    <scope>NUCLEOTIDE SEQUENCE [LARGE SCALE GENOMIC DNA]</scope>
    <source>
        <strain evidence="11 12">DSM 12512</strain>
    </source>
</reference>
<evidence type="ECO:0000256" key="9">
    <source>
        <dbReference type="SAM" id="Phobius"/>
    </source>
</evidence>